<proteinExistence type="predicted"/>
<accession>A0ABQ0F1P3</accession>
<sequence>MAEQPQPQQMKTSFLFIQLQPPPTRATQTLPAPFPATAVSAAAPGGLEEGHIFPSPRTSFFSAPWNLRCTQNFATSPSSLLPEGGTGTQRPAAFNCYSLKEKKEETEESRSVHVRKGGVGGSPHSRRCLAPASRKLGLLQQLPCRLASPAPTRNDGNSSPSVGWKHWPVISAHEDLWDMDPEARNVSEFSVPRSTLSNAADRGKRTPQRRGTVNQEVLPKNCEEGTGTTALATRAQLFRYCPTVQISQSCLAPPAAVPLKAEPFVWVNNASAHSQNVAKAKYEFLFGKSEEKTPDTSLETTDPGV</sequence>
<protein>
    <submittedName>
        <fullName evidence="2">PH and SEC7 domain-containing protein 3</fullName>
    </submittedName>
</protein>
<feature type="region of interest" description="Disordered" evidence="1">
    <location>
        <begin position="105"/>
        <end position="126"/>
    </location>
</feature>
<feature type="region of interest" description="Disordered" evidence="1">
    <location>
        <begin position="190"/>
        <end position="212"/>
    </location>
</feature>
<name>A0ABQ0F1P3_APOSI</name>
<keyword evidence="3" id="KW-1185">Reference proteome</keyword>
<gene>
    <name evidence="2" type="ORF">APTSU1_000843500</name>
</gene>
<reference evidence="2 3" key="1">
    <citation type="submission" date="2024-08" db="EMBL/GenBank/DDBJ databases">
        <title>The draft genome of Apodemus speciosus.</title>
        <authorList>
            <person name="Nabeshima K."/>
            <person name="Suzuki S."/>
            <person name="Onuma M."/>
        </authorList>
    </citation>
    <scope>NUCLEOTIDE SEQUENCE [LARGE SCALE GENOMIC DNA]</scope>
    <source>
        <strain evidence="2">IB14-021</strain>
    </source>
</reference>
<dbReference type="EMBL" id="BAAFST010000008">
    <property type="protein sequence ID" value="GAB1293204.1"/>
    <property type="molecule type" value="Genomic_DNA"/>
</dbReference>
<comment type="caution">
    <text evidence="2">The sequence shown here is derived from an EMBL/GenBank/DDBJ whole genome shotgun (WGS) entry which is preliminary data.</text>
</comment>
<evidence type="ECO:0000313" key="2">
    <source>
        <dbReference type="EMBL" id="GAB1293204.1"/>
    </source>
</evidence>
<evidence type="ECO:0000256" key="1">
    <source>
        <dbReference type="SAM" id="MobiDB-lite"/>
    </source>
</evidence>
<dbReference type="Proteomes" id="UP001623349">
    <property type="component" value="Unassembled WGS sequence"/>
</dbReference>
<evidence type="ECO:0000313" key="3">
    <source>
        <dbReference type="Proteomes" id="UP001623349"/>
    </source>
</evidence>
<organism evidence="2 3">
    <name type="scientific">Apodemus speciosus</name>
    <name type="common">Large Japanese field mouse</name>
    <dbReference type="NCBI Taxonomy" id="105296"/>
    <lineage>
        <taxon>Eukaryota</taxon>
        <taxon>Metazoa</taxon>
        <taxon>Chordata</taxon>
        <taxon>Craniata</taxon>
        <taxon>Vertebrata</taxon>
        <taxon>Euteleostomi</taxon>
        <taxon>Mammalia</taxon>
        <taxon>Eutheria</taxon>
        <taxon>Euarchontoglires</taxon>
        <taxon>Glires</taxon>
        <taxon>Rodentia</taxon>
        <taxon>Myomorpha</taxon>
        <taxon>Muroidea</taxon>
        <taxon>Muridae</taxon>
        <taxon>Murinae</taxon>
        <taxon>Apodemus</taxon>
    </lineage>
</organism>